<reference evidence="1" key="1">
    <citation type="submission" date="2019-08" db="EMBL/GenBank/DDBJ databases">
        <authorList>
            <person name="Kucharzyk K."/>
            <person name="Murdoch R.W."/>
            <person name="Higgins S."/>
            <person name="Loffler F."/>
        </authorList>
    </citation>
    <scope>NUCLEOTIDE SEQUENCE</scope>
</reference>
<protein>
    <submittedName>
        <fullName evidence="1">Uncharacterized protein</fullName>
    </submittedName>
</protein>
<organism evidence="1">
    <name type="scientific">bioreactor metagenome</name>
    <dbReference type="NCBI Taxonomy" id="1076179"/>
    <lineage>
        <taxon>unclassified sequences</taxon>
        <taxon>metagenomes</taxon>
        <taxon>ecological metagenomes</taxon>
    </lineage>
</organism>
<sequence length="87" mass="10060">MFIEILQDKIAVYNKDNPDNAIDFEYAVAETQTEGIFEIRKLIRRAFVVISGGEETFEAQSGSNKHDKISKSHVVFKNRKREKKLND</sequence>
<gene>
    <name evidence="1" type="ORF">SDC9_106799</name>
</gene>
<proteinExistence type="predicted"/>
<name>A0A645B9Y2_9ZZZZ</name>
<accession>A0A645B9Y2</accession>
<dbReference type="EMBL" id="VSSQ01017545">
    <property type="protein sequence ID" value="MPM59953.1"/>
    <property type="molecule type" value="Genomic_DNA"/>
</dbReference>
<evidence type="ECO:0000313" key="1">
    <source>
        <dbReference type="EMBL" id="MPM59953.1"/>
    </source>
</evidence>
<comment type="caution">
    <text evidence="1">The sequence shown here is derived from an EMBL/GenBank/DDBJ whole genome shotgun (WGS) entry which is preliminary data.</text>
</comment>
<dbReference type="AlphaFoldDB" id="A0A645B9Y2"/>